<dbReference type="InterPro" id="IPR011006">
    <property type="entry name" value="CheY-like_superfamily"/>
</dbReference>
<name>A0A1H6SAN9_9GAMM</name>
<dbReference type="AlphaFoldDB" id="A0A1H6SAN9"/>
<dbReference type="InterPro" id="IPR052893">
    <property type="entry name" value="TCS_response_regulator"/>
</dbReference>
<dbReference type="PROSITE" id="PS50110">
    <property type="entry name" value="RESPONSE_REGULATORY"/>
    <property type="match status" value="1"/>
</dbReference>
<evidence type="ECO:0000259" key="2">
    <source>
        <dbReference type="PROSITE" id="PS50110"/>
    </source>
</evidence>
<accession>A0A1H6SAN9</accession>
<gene>
    <name evidence="3" type="ORF">SAMN05421831_106107</name>
</gene>
<dbReference type="SMART" id="SM00448">
    <property type="entry name" value="REC"/>
    <property type="match status" value="1"/>
</dbReference>
<proteinExistence type="predicted"/>
<organism evidence="3 4">
    <name type="scientific">Allopseudospirillum japonicum</name>
    <dbReference type="NCBI Taxonomy" id="64971"/>
    <lineage>
        <taxon>Bacteria</taxon>
        <taxon>Pseudomonadati</taxon>
        <taxon>Pseudomonadota</taxon>
        <taxon>Gammaproteobacteria</taxon>
        <taxon>Oceanospirillales</taxon>
        <taxon>Oceanospirillaceae</taxon>
        <taxon>Allopseudospirillum</taxon>
    </lineage>
</organism>
<dbReference type="InterPro" id="IPR001789">
    <property type="entry name" value="Sig_transdc_resp-reg_receiver"/>
</dbReference>
<dbReference type="Proteomes" id="UP000242999">
    <property type="component" value="Unassembled WGS sequence"/>
</dbReference>
<feature type="modified residue" description="4-aspartylphosphate" evidence="1">
    <location>
        <position position="68"/>
    </location>
</feature>
<dbReference type="Pfam" id="PF00072">
    <property type="entry name" value="Response_reg"/>
    <property type="match status" value="1"/>
</dbReference>
<dbReference type="SUPFAM" id="SSF52172">
    <property type="entry name" value="CheY-like"/>
    <property type="match status" value="1"/>
</dbReference>
<dbReference type="EMBL" id="FNYH01000006">
    <property type="protein sequence ID" value="SEI65073.1"/>
    <property type="molecule type" value="Genomic_DNA"/>
</dbReference>
<keyword evidence="4" id="KW-1185">Reference proteome</keyword>
<evidence type="ECO:0000313" key="4">
    <source>
        <dbReference type="Proteomes" id="UP000242999"/>
    </source>
</evidence>
<keyword evidence="1" id="KW-0597">Phosphoprotein</keyword>
<dbReference type="PANTHER" id="PTHR44520">
    <property type="entry name" value="RESPONSE REGULATOR RCP1-RELATED"/>
    <property type="match status" value="1"/>
</dbReference>
<reference evidence="4" key="1">
    <citation type="submission" date="2016-10" db="EMBL/GenBank/DDBJ databases">
        <authorList>
            <person name="Varghese N."/>
            <person name="Submissions S."/>
        </authorList>
    </citation>
    <scope>NUCLEOTIDE SEQUENCE [LARGE SCALE GENOMIC DNA]</scope>
    <source>
        <strain evidence="4">DSM 7165</strain>
    </source>
</reference>
<dbReference type="PANTHER" id="PTHR44520:SF2">
    <property type="entry name" value="RESPONSE REGULATOR RCP1"/>
    <property type="match status" value="1"/>
</dbReference>
<sequence>MPMNQNRNFRVLLVEDEAADAHLIKMAFKESRILIDLQHVEDGIEALAYLANEAPYQQAQRPDLILLDLNMPRMDGKAFLQAQKENDHWRMIPTVVLTTSEAESDIMASYNLGAAGYVVKPLDVMDFIKKVQNLEEYWISLVKLPSFY</sequence>
<dbReference type="Gene3D" id="3.40.50.2300">
    <property type="match status" value="1"/>
</dbReference>
<dbReference type="STRING" id="64971.SAMN05421831_106107"/>
<evidence type="ECO:0000313" key="3">
    <source>
        <dbReference type="EMBL" id="SEI65073.1"/>
    </source>
</evidence>
<dbReference type="CDD" id="cd17557">
    <property type="entry name" value="REC_Rcp-like"/>
    <property type="match status" value="1"/>
</dbReference>
<feature type="domain" description="Response regulatory" evidence="2">
    <location>
        <begin position="10"/>
        <end position="135"/>
    </location>
</feature>
<evidence type="ECO:0000256" key="1">
    <source>
        <dbReference type="PROSITE-ProRule" id="PRU00169"/>
    </source>
</evidence>
<protein>
    <submittedName>
        <fullName evidence="3">Response regulator receiver domain-containing protein</fullName>
    </submittedName>
</protein>
<dbReference type="GO" id="GO:0000160">
    <property type="term" value="P:phosphorelay signal transduction system"/>
    <property type="evidence" value="ECO:0007669"/>
    <property type="project" value="InterPro"/>
</dbReference>